<dbReference type="Proteomes" id="UP000256645">
    <property type="component" value="Unassembled WGS sequence"/>
</dbReference>
<dbReference type="GO" id="GO:0016491">
    <property type="term" value="F:oxidoreductase activity"/>
    <property type="evidence" value="ECO:0007669"/>
    <property type="project" value="UniProtKB-KW"/>
</dbReference>
<dbReference type="InterPro" id="IPR005123">
    <property type="entry name" value="Oxoglu/Fe-dep_dioxygenase_dom"/>
</dbReference>
<dbReference type="PRINTS" id="PR00682">
    <property type="entry name" value="IPNSYNTHASE"/>
</dbReference>
<dbReference type="PROSITE" id="PS51471">
    <property type="entry name" value="FE2OG_OXY"/>
    <property type="match status" value="1"/>
</dbReference>
<keyword evidence="5" id="KW-1185">Reference proteome</keyword>
<dbReference type="PANTHER" id="PTHR47990">
    <property type="entry name" value="2-OXOGLUTARATE (2OG) AND FE(II)-DEPENDENT OXYGENASE SUPERFAMILY PROTEIN-RELATED"/>
    <property type="match status" value="1"/>
</dbReference>
<sequence length="341" mass="37706">MAPQTSAVNSDNLFIPLVDFSLFLNGTPAERIQTAQSILHGFQTAGFIYLKNIPIASETVQETFQTSARFFTRPQAEKDTLAWTTPAANRGYVAHGREKTSTLINKEDVEKLKAQAPDLKESFEIGREGEEGHPNNWPSSDGEATVFKESMCGFFAQCKNLHVEVMRAIAVGMGLDEYFFDQYTDVGDNTLRLLHYPSVDKSVFAANKLQVRAGEHTDYGSITLLFQDDRGGLQVKSPNGTFVDATPMPGTVVVNAGDLLARWSNDTIKSTLHRVVEPKGGKEVDGKYPARYSMAYFCNPNFKSFIEAIPGTYGAGAKEPEKKYEGINSHAYLEMRLAATY</sequence>
<evidence type="ECO:0000313" key="4">
    <source>
        <dbReference type="EMBL" id="RDW88748.1"/>
    </source>
</evidence>
<evidence type="ECO:0000313" key="5">
    <source>
        <dbReference type="Proteomes" id="UP000256645"/>
    </source>
</evidence>
<dbReference type="Gene3D" id="2.60.120.330">
    <property type="entry name" value="B-lactam Antibiotic, Isopenicillin N Synthase, Chain"/>
    <property type="match status" value="1"/>
</dbReference>
<dbReference type="EMBL" id="PDLM01000001">
    <property type="protein sequence ID" value="RDW88748.1"/>
    <property type="molecule type" value="Genomic_DNA"/>
</dbReference>
<dbReference type="STRING" id="1849047.A0A3D8SSK3"/>
<feature type="domain" description="Fe2OG dioxygenase" evidence="3">
    <location>
        <begin position="187"/>
        <end position="300"/>
    </location>
</feature>
<dbReference type="InterPro" id="IPR050231">
    <property type="entry name" value="Iron_ascorbate_oxido_reductase"/>
</dbReference>
<keyword evidence="2" id="KW-0408">Iron</keyword>
<accession>A0A3D8SSK3</accession>
<evidence type="ECO:0000256" key="2">
    <source>
        <dbReference type="RuleBase" id="RU003682"/>
    </source>
</evidence>
<comment type="caution">
    <text evidence="4">The sequence shown here is derived from an EMBL/GenBank/DDBJ whole genome shotgun (WGS) entry which is preliminary data.</text>
</comment>
<dbReference type="GO" id="GO:0044283">
    <property type="term" value="P:small molecule biosynthetic process"/>
    <property type="evidence" value="ECO:0007669"/>
    <property type="project" value="UniProtKB-ARBA"/>
</dbReference>
<dbReference type="FunFam" id="2.60.120.330:FF:000030">
    <property type="entry name" value="Thymine dioxygenase"/>
    <property type="match status" value="1"/>
</dbReference>
<reference evidence="4 5" key="1">
    <citation type="journal article" date="2018" name="IMA Fungus">
        <title>IMA Genome-F 9: Draft genome sequence of Annulohypoxylon stygium, Aspergillus mulundensis, Berkeleyomyces basicola (syn. Thielaviopsis basicola), Ceratocystis smalleyi, two Cercospora beticola strains, Coleophoma cylindrospora, Fusarium fracticaudum, Phialophora cf. hyalina, and Morchella septimelata.</title>
        <authorList>
            <person name="Wingfield B.D."/>
            <person name="Bills G.F."/>
            <person name="Dong Y."/>
            <person name="Huang W."/>
            <person name="Nel W.J."/>
            <person name="Swalarsk-Parry B.S."/>
            <person name="Vaghefi N."/>
            <person name="Wilken P.M."/>
            <person name="An Z."/>
            <person name="de Beer Z.W."/>
            <person name="De Vos L."/>
            <person name="Chen L."/>
            <person name="Duong T.A."/>
            <person name="Gao Y."/>
            <person name="Hammerbacher A."/>
            <person name="Kikkert J.R."/>
            <person name="Li Y."/>
            <person name="Li H."/>
            <person name="Li K."/>
            <person name="Li Q."/>
            <person name="Liu X."/>
            <person name="Ma X."/>
            <person name="Naidoo K."/>
            <person name="Pethybridge S.J."/>
            <person name="Sun J."/>
            <person name="Steenkamp E.T."/>
            <person name="van der Nest M.A."/>
            <person name="van Wyk S."/>
            <person name="Wingfield M.J."/>
            <person name="Xiong C."/>
            <person name="Yue Q."/>
            <person name="Zhang X."/>
        </authorList>
    </citation>
    <scope>NUCLEOTIDE SEQUENCE [LARGE SCALE GENOMIC DNA]</scope>
    <source>
        <strain evidence="4 5">BP6252</strain>
    </source>
</reference>
<proteinExistence type="inferred from homology"/>
<keyword evidence="2" id="KW-0560">Oxidoreductase</keyword>
<gene>
    <name evidence="4" type="ORF">BP6252_00780</name>
</gene>
<dbReference type="InterPro" id="IPR044861">
    <property type="entry name" value="IPNS-like_FE2OG_OXY"/>
</dbReference>
<dbReference type="SUPFAM" id="SSF51197">
    <property type="entry name" value="Clavaminate synthase-like"/>
    <property type="match status" value="1"/>
</dbReference>
<comment type="similarity">
    <text evidence="1 2">Belongs to the iron/ascorbate-dependent oxidoreductase family.</text>
</comment>
<dbReference type="Pfam" id="PF03171">
    <property type="entry name" value="2OG-FeII_Oxy"/>
    <property type="match status" value="1"/>
</dbReference>
<dbReference type="InterPro" id="IPR027443">
    <property type="entry name" value="IPNS-like_sf"/>
</dbReference>
<dbReference type="AlphaFoldDB" id="A0A3D8SSK3"/>
<organism evidence="4 5">
    <name type="scientific">Coleophoma cylindrospora</name>
    <dbReference type="NCBI Taxonomy" id="1849047"/>
    <lineage>
        <taxon>Eukaryota</taxon>
        <taxon>Fungi</taxon>
        <taxon>Dikarya</taxon>
        <taxon>Ascomycota</taxon>
        <taxon>Pezizomycotina</taxon>
        <taxon>Leotiomycetes</taxon>
        <taxon>Helotiales</taxon>
        <taxon>Dermateaceae</taxon>
        <taxon>Coleophoma</taxon>
    </lineage>
</organism>
<dbReference type="OrthoDB" id="288590at2759"/>
<dbReference type="GO" id="GO:0046872">
    <property type="term" value="F:metal ion binding"/>
    <property type="evidence" value="ECO:0007669"/>
    <property type="project" value="UniProtKB-KW"/>
</dbReference>
<dbReference type="InterPro" id="IPR026992">
    <property type="entry name" value="DIOX_N"/>
</dbReference>
<protein>
    <submittedName>
        <fullName evidence="4">Clavaminate synthase-like protein</fullName>
    </submittedName>
</protein>
<dbReference type="Pfam" id="PF14226">
    <property type="entry name" value="DIOX_N"/>
    <property type="match status" value="1"/>
</dbReference>
<keyword evidence="2" id="KW-0479">Metal-binding</keyword>
<name>A0A3D8SSK3_9HELO</name>
<evidence type="ECO:0000259" key="3">
    <source>
        <dbReference type="PROSITE" id="PS51471"/>
    </source>
</evidence>
<evidence type="ECO:0000256" key="1">
    <source>
        <dbReference type="ARBA" id="ARBA00008056"/>
    </source>
</evidence>